<dbReference type="GO" id="GO:0005886">
    <property type="term" value="C:plasma membrane"/>
    <property type="evidence" value="ECO:0007669"/>
    <property type="project" value="UniProtKB-SubCell"/>
</dbReference>
<feature type="transmembrane region" description="Helical" evidence="11">
    <location>
        <begin position="295"/>
        <end position="318"/>
    </location>
</feature>
<dbReference type="GO" id="GO:0007165">
    <property type="term" value="P:signal transduction"/>
    <property type="evidence" value="ECO:0007669"/>
    <property type="project" value="UniProtKB-KW"/>
</dbReference>
<reference evidence="14" key="1">
    <citation type="journal article" date="2014" name="Int. J. Syst. Evol. Microbiol.">
        <title>Complete genome sequence of Corynebacterium casei LMG S-19264T (=DSM 44701T), isolated from a smear-ripened cheese.</title>
        <authorList>
            <consortium name="US DOE Joint Genome Institute (JGI-PGF)"/>
            <person name="Walter F."/>
            <person name="Albersmeier A."/>
            <person name="Kalinowski J."/>
            <person name="Ruckert C."/>
        </authorList>
    </citation>
    <scope>NUCLEOTIDE SEQUENCE</scope>
    <source>
        <strain evidence="14">CGMCC 1.12360</strain>
    </source>
</reference>
<comment type="subcellular location">
    <subcellularLocation>
        <location evidence="1">Cell membrane</location>
        <topology evidence="1">Multi-pass membrane protein</topology>
    </subcellularLocation>
</comment>
<dbReference type="RefSeq" id="WP_188392483.1">
    <property type="nucleotide sequence ID" value="NZ_BMEV01000042.1"/>
</dbReference>
<keyword evidence="3" id="KW-0488">Methylation</keyword>
<dbReference type="PANTHER" id="PTHR32089:SF114">
    <property type="entry name" value="METHYL-ACCEPTING CHEMOTAXIS PROTEIN MCPB"/>
    <property type="match status" value="1"/>
</dbReference>
<dbReference type="InterPro" id="IPR004090">
    <property type="entry name" value="Chemotax_Me-accpt_rcpt"/>
</dbReference>
<dbReference type="Proteomes" id="UP000602050">
    <property type="component" value="Unassembled WGS sequence"/>
</dbReference>
<dbReference type="InterPro" id="IPR033479">
    <property type="entry name" value="dCache_1"/>
</dbReference>
<dbReference type="CDD" id="cd06225">
    <property type="entry name" value="HAMP"/>
    <property type="match status" value="1"/>
</dbReference>
<dbReference type="PRINTS" id="PR00260">
    <property type="entry name" value="CHEMTRNSDUCR"/>
</dbReference>
<dbReference type="SUPFAM" id="SSF103190">
    <property type="entry name" value="Sensory domain-like"/>
    <property type="match status" value="1"/>
</dbReference>
<dbReference type="GO" id="GO:0006935">
    <property type="term" value="P:chemotaxis"/>
    <property type="evidence" value="ECO:0007669"/>
    <property type="project" value="UniProtKB-KW"/>
</dbReference>
<evidence type="ECO:0000256" key="5">
    <source>
        <dbReference type="ARBA" id="ARBA00022692"/>
    </source>
</evidence>
<evidence type="ECO:0000256" key="6">
    <source>
        <dbReference type="ARBA" id="ARBA00022989"/>
    </source>
</evidence>
<dbReference type="Gene3D" id="1.10.287.950">
    <property type="entry name" value="Methyl-accepting chemotaxis protein"/>
    <property type="match status" value="1"/>
</dbReference>
<dbReference type="CDD" id="cd12912">
    <property type="entry name" value="PDC2_MCP_like"/>
    <property type="match status" value="1"/>
</dbReference>
<dbReference type="SUPFAM" id="SSF58104">
    <property type="entry name" value="Methyl-accepting chemotaxis protein (MCP) signaling domain"/>
    <property type="match status" value="1"/>
</dbReference>
<dbReference type="SMART" id="SM00283">
    <property type="entry name" value="MA"/>
    <property type="match status" value="1"/>
</dbReference>
<evidence type="ECO:0000256" key="10">
    <source>
        <dbReference type="PROSITE-ProRule" id="PRU00284"/>
    </source>
</evidence>
<name>A0A8J2TNJ3_9BACI</name>
<dbReference type="EMBL" id="BMEV01000042">
    <property type="protein sequence ID" value="GFZ80744.1"/>
    <property type="molecule type" value="Genomic_DNA"/>
</dbReference>
<evidence type="ECO:0000256" key="8">
    <source>
        <dbReference type="ARBA" id="ARBA00023224"/>
    </source>
</evidence>
<feature type="domain" description="HAMP" evidence="13">
    <location>
        <begin position="319"/>
        <end position="372"/>
    </location>
</feature>
<evidence type="ECO:0000259" key="12">
    <source>
        <dbReference type="PROSITE" id="PS50111"/>
    </source>
</evidence>
<keyword evidence="7 11" id="KW-0472">Membrane</keyword>
<keyword evidence="6 11" id="KW-1133">Transmembrane helix</keyword>
<feature type="transmembrane region" description="Helical" evidence="11">
    <location>
        <begin position="26"/>
        <end position="48"/>
    </location>
</feature>
<evidence type="ECO:0000256" key="1">
    <source>
        <dbReference type="ARBA" id="ARBA00004651"/>
    </source>
</evidence>
<dbReference type="InterPro" id="IPR003660">
    <property type="entry name" value="HAMP_dom"/>
</dbReference>
<dbReference type="AlphaFoldDB" id="A0A8J2TNJ3"/>
<evidence type="ECO:0000256" key="2">
    <source>
        <dbReference type="ARBA" id="ARBA00022475"/>
    </source>
</evidence>
<dbReference type="PROSITE" id="PS50111">
    <property type="entry name" value="CHEMOTAXIS_TRANSDUC_2"/>
    <property type="match status" value="1"/>
</dbReference>
<evidence type="ECO:0000256" key="7">
    <source>
        <dbReference type="ARBA" id="ARBA00023136"/>
    </source>
</evidence>
<comment type="caution">
    <text evidence="14">The sequence shown here is derived from an EMBL/GenBank/DDBJ whole genome shotgun (WGS) entry which is preliminary data.</text>
</comment>
<dbReference type="Gene3D" id="3.30.450.20">
    <property type="entry name" value="PAS domain"/>
    <property type="match status" value="2"/>
</dbReference>
<evidence type="ECO:0000256" key="4">
    <source>
        <dbReference type="ARBA" id="ARBA00022500"/>
    </source>
</evidence>
<evidence type="ECO:0000313" key="14">
    <source>
        <dbReference type="EMBL" id="GFZ80744.1"/>
    </source>
</evidence>
<evidence type="ECO:0000259" key="13">
    <source>
        <dbReference type="PROSITE" id="PS50885"/>
    </source>
</evidence>
<dbReference type="Pfam" id="PF02743">
    <property type="entry name" value="dCache_1"/>
    <property type="match status" value="1"/>
</dbReference>
<dbReference type="SMART" id="SM00304">
    <property type="entry name" value="HAMP"/>
    <property type="match status" value="2"/>
</dbReference>
<dbReference type="InterPro" id="IPR029151">
    <property type="entry name" value="Sensor-like_sf"/>
</dbReference>
<reference evidence="14" key="2">
    <citation type="submission" date="2020-09" db="EMBL/GenBank/DDBJ databases">
        <authorList>
            <person name="Sun Q."/>
            <person name="Zhou Y."/>
        </authorList>
    </citation>
    <scope>NUCLEOTIDE SEQUENCE</scope>
    <source>
        <strain evidence="14">CGMCC 1.12360</strain>
    </source>
</reference>
<dbReference type="CDD" id="cd12913">
    <property type="entry name" value="PDC1_MCP_like"/>
    <property type="match status" value="1"/>
</dbReference>
<evidence type="ECO:0000256" key="11">
    <source>
        <dbReference type="SAM" id="Phobius"/>
    </source>
</evidence>
<dbReference type="Pfam" id="PF00015">
    <property type="entry name" value="MCPsignal"/>
    <property type="match status" value="1"/>
</dbReference>
<dbReference type="InterPro" id="IPR004089">
    <property type="entry name" value="MCPsignal_dom"/>
</dbReference>
<feature type="domain" description="Methyl-accepting transducer" evidence="12">
    <location>
        <begin position="391"/>
        <end position="641"/>
    </location>
</feature>
<keyword evidence="4" id="KW-0145">Chemotaxis</keyword>
<dbReference type="CDD" id="cd11386">
    <property type="entry name" value="MCP_signal"/>
    <property type="match status" value="1"/>
</dbReference>
<dbReference type="Pfam" id="PF00672">
    <property type="entry name" value="HAMP"/>
    <property type="match status" value="1"/>
</dbReference>
<dbReference type="GO" id="GO:0004888">
    <property type="term" value="F:transmembrane signaling receptor activity"/>
    <property type="evidence" value="ECO:0007669"/>
    <property type="project" value="InterPro"/>
</dbReference>
<protein>
    <submittedName>
        <fullName evidence="14">Methyl-accepting chemotaxis protein TlpA</fullName>
    </submittedName>
</protein>
<keyword evidence="5 11" id="KW-0812">Transmembrane</keyword>
<dbReference type="Gene3D" id="6.10.340.10">
    <property type="match status" value="1"/>
</dbReference>
<evidence type="ECO:0000256" key="3">
    <source>
        <dbReference type="ARBA" id="ARBA00022481"/>
    </source>
</evidence>
<sequence>MKNETSKKRSATNIFHFFSKSLQNKILFPILLLIIFAGGAVSFISYYYSVKNTTTELTNNVESQMESIDNTFEMFFSNIESTLNRLITNDLLVKYKRENYRDILTYFEETQATNEYIANIYTGIAETDDMIIYPVANFGEDYHIKEREWYINAAEANGETVWTEPYTDAATGETVITASKAYYDGDRLVGVTSIDVSLTTLIELVNNIEIGETGFAVLYDQTGKYMTHPNDEYIGKDASGQSYFQHILDSGDQGIVRTEMDGEEQIIGFVKNATTDWIIGGFIPVKELQEKGRSVIAPILISFFIVTVIALVSSLMLAKSITKPIRTIMERMKVIGDGNLSAESLTIQSKDEIGEMAKAINQMQNNLKELVYQISAASNHIVSHSEELTHSANEVKSGSEQIATTMQELASGSETQANSASDLSARMNALTTDLSLVNESGEEMEHTSEEVIGLSNRGSQLMNHSREQMNNIDDTVKKAVNKVKELDSYSQSITKMVTVIKDVADQTNLLSLNASIEAARAGEYGKGFAVVAEEIRKLAEQSAQSVSEINDLVGRIQGGTLNVVKSLEDGYEEVQKGTVQIKETQETFDEINQSVEEMVQNIQQITSRIANIASNSKEMNNAIQEVAAVSEEASAGIEQTSASSQQISGSMEEVTVSSAQLVQLAEELNEAIRQFKL</sequence>
<keyword evidence="2" id="KW-1003">Cell membrane</keyword>
<dbReference type="PANTHER" id="PTHR32089">
    <property type="entry name" value="METHYL-ACCEPTING CHEMOTAXIS PROTEIN MCPB"/>
    <property type="match status" value="1"/>
</dbReference>
<gene>
    <name evidence="14" type="primary">tlpA</name>
    <name evidence="14" type="ORF">GCM10010978_22260</name>
</gene>
<proteinExistence type="inferred from homology"/>
<comment type="similarity">
    <text evidence="9">Belongs to the methyl-accepting chemotaxis (MCP) protein family.</text>
</comment>
<dbReference type="PROSITE" id="PS50885">
    <property type="entry name" value="HAMP"/>
    <property type="match status" value="1"/>
</dbReference>
<evidence type="ECO:0000256" key="9">
    <source>
        <dbReference type="ARBA" id="ARBA00029447"/>
    </source>
</evidence>
<keyword evidence="15" id="KW-1185">Reference proteome</keyword>
<evidence type="ECO:0000313" key="15">
    <source>
        <dbReference type="Proteomes" id="UP000602050"/>
    </source>
</evidence>
<organism evidence="14 15">
    <name type="scientific">Compostibacillus humi</name>
    <dbReference type="NCBI Taxonomy" id="1245525"/>
    <lineage>
        <taxon>Bacteria</taxon>
        <taxon>Bacillati</taxon>
        <taxon>Bacillota</taxon>
        <taxon>Bacilli</taxon>
        <taxon>Bacillales</taxon>
        <taxon>Bacillaceae</taxon>
        <taxon>Compostibacillus</taxon>
    </lineage>
</organism>
<accession>A0A8J2TNJ3</accession>
<keyword evidence="8 10" id="KW-0807">Transducer</keyword>